<evidence type="ECO:0000313" key="5">
    <source>
        <dbReference type="EMBL" id="WOO40572.1"/>
    </source>
</evidence>
<keyword evidence="3 4" id="KW-0326">Glycosidase</keyword>
<dbReference type="EMBL" id="CP136920">
    <property type="protein sequence ID" value="WOO40572.1"/>
    <property type="molecule type" value="Genomic_DNA"/>
</dbReference>
<dbReference type="KEGG" id="puo:RZN69_18275"/>
<dbReference type="PANTHER" id="PTHR31339">
    <property type="entry name" value="PECTIN LYASE-RELATED"/>
    <property type="match status" value="1"/>
</dbReference>
<dbReference type="SUPFAM" id="SSF51126">
    <property type="entry name" value="Pectin lyase-like"/>
    <property type="match status" value="1"/>
</dbReference>
<dbReference type="InterPro" id="IPR012334">
    <property type="entry name" value="Pectin_lyas_fold"/>
</dbReference>
<dbReference type="Proteomes" id="UP001304300">
    <property type="component" value="Chromosome"/>
</dbReference>
<sequence>MNAKTEKVFNIIDYGAKPWELSTDEIQAAIDACHEAGEGKVLFPKGNYITGTLFLKSNVHLDFANGATLYGSSELKDYAEVPVATEEPHFSKCLFYVSEAENISITGQDTAVINGRGYFFKHSPERPKLFRIEKSKNIRFEDITVKNSGSWCIYFGECDSIWMTRVSVYNKENHNNDGMNFDGCANVWIKDCNLQVEDDAICLKSSVNRTTENIHIEGCTVSSYHAAFKLGTASGWTFKDITVKNCRFYDCRYGAIKLLMVDGGMIDNIHISDIELFNCGGPIFLRLGNRGRDYTKSIKQIYSEDVSPEGRPVGSLKNVYIGNISGRLFGRNTAVEGIMFTGLPGHRIENVTLENIDLSFSGHGDLDTKGLVVPEDEARYPEQSFFGTLNSYGLFIRHAKDVTLKNINFGLRGHDSRPAIYLEDVVDSRLEDIEFALGHGVKQSIIVKDSPGLQLDDVLANGKEVIIPKHE</sequence>
<dbReference type="SMART" id="SM00710">
    <property type="entry name" value="PbH1"/>
    <property type="match status" value="6"/>
</dbReference>
<name>A0AAQ3L8D9_9BACT</name>
<dbReference type="Gene3D" id="2.160.20.10">
    <property type="entry name" value="Single-stranded right-handed beta-helix, Pectin lyase-like"/>
    <property type="match status" value="1"/>
</dbReference>
<evidence type="ECO:0000256" key="2">
    <source>
        <dbReference type="ARBA" id="ARBA00022801"/>
    </source>
</evidence>
<accession>A0AAQ3L8D9</accession>
<protein>
    <submittedName>
        <fullName evidence="5">Glycosyl hydrolase family 28 protein</fullName>
    </submittedName>
</protein>
<keyword evidence="6" id="KW-1185">Reference proteome</keyword>
<evidence type="ECO:0000256" key="3">
    <source>
        <dbReference type="ARBA" id="ARBA00023295"/>
    </source>
</evidence>
<organism evidence="5 6">
    <name type="scientific">Rubellicoccus peritrichatus</name>
    <dbReference type="NCBI Taxonomy" id="3080537"/>
    <lineage>
        <taxon>Bacteria</taxon>
        <taxon>Pseudomonadati</taxon>
        <taxon>Verrucomicrobiota</taxon>
        <taxon>Opitutia</taxon>
        <taxon>Puniceicoccales</taxon>
        <taxon>Cerasicoccaceae</taxon>
        <taxon>Rubellicoccus</taxon>
    </lineage>
</organism>
<dbReference type="InterPro" id="IPR006626">
    <property type="entry name" value="PbH1"/>
</dbReference>
<evidence type="ECO:0000313" key="6">
    <source>
        <dbReference type="Proteomes" id="UP001304300"/>
    </source>
</evidence>
<dbReference type="InterPro" id="IPR011050">
    <property type="entry name" value="Pectin_lyase_fold/virulence"/>
</dbReference>
<evidence type="ECO:0000256" key="1">
    <source>
        <dbReference type="ARBA" id="ARBA00008834"/>
    </source>
</evidence>
<comment type="similarity">
    <text evidence="1 4">Belongs to the glycosyl hydrolase 28 family.</text>
</comment>
<evidence type="ECO:0000256" key="4">
    <source>
        <dbReference type="RuleBase" id="RU361169"/>
    </source>
</evidence>
<proteinExistence type="inferred from homology"/>
<reference evidence="5 6" key="1">
    <citation type="submission" date="2023-10" db="EMBL/GenBank/DDBJ databases">
        <title>Rubellicoccus peritrichatus gen. nov., sp. nov., isolated from an algae of coral reef tank.</title>
        <authorList>
            <person name="Luo J."/>
        </authorList>
    </citation>
    <scope>NUCLEOTIDE SEQUENCE [LARGE SCALE GENOMIC DNA]</scope>
    <source>
        <strain evidence="5 6">CR14</strain>
    </source>
</reference>
<dbReference type="InterPro" id="IPR000743">
    <property type="entry name" value="Glyco_hydro_28"/>
</dbReference>
<dbReference type="InterPro" id="IPR051801">
    <property type="entry name" value="GH28_Enzymes"/>
</dbReference>
<gene>
    <name evidence="5" type="ORF">RZN69_18275</name>
</gene>
<dbReference type="Pfam" id="PF00295">
    <property type="entry name" value="Glyco_hydro_28"/>
    <property type="match status" value="1"/>
</dbReference>
<dbReference type="RefSeq" id="WP_317832678.1">
    <property type="nucleotide sequence ID" value="NZ_CP136920.1"/>
</dbReference>
<dbReference type="GO" id="GO:0005975">
    <property type="term" value="P:carbohydrate metabolic process"/>
    <property type="evidence" value="ECO:0007669"/>
    <property type="project" value="InterPro"/>
</dbReference>
<dbReference type="GO" id="GO:0004650">
    <property type="term" value="F:polygalacturonase activity"/>
    <property type="evidence" value="ECO:0007669"/>
    <property type="project" value="InterPro"/>
</dbReference>
<keyword evidence="2 4" id="KW-0378">Hydrolase</keyword>
<dbReference type="AlphaFoldDB" id="A0AAQ3L8D9"/>
<dbReference type="PANTHER" id="PTHR31339:SF9">
    <property type="entry name" value="PLASMIN AND FIBRONECTIN-BINDING PROTEIN A"/>
    <property type="match status" value="1"/>
</dbReference>